<dbReference type="SUPFAM" id="SSF53474">
    <property type="entry name" value="alpha/beta-Hydrolases"/>
    <property type="match status" value="1"/>
</dbReference>
<evidence type="ECO:0000313" key="1">
    <source>
        <dbReference type="EMBL" id="RAI01980.1"/>
    </source>
</evidence>
<dbReference type="InterPro" id="IPR029058">
    <property type="entry name" value="AB_hydrolase_fold"/>
</dbReference>
<sequence>MLIAVPPSPPAQELDLLAATIRTPSETPGVLFSGTRGDTVAYTNIVVSMPKGRPVGTIPWPHHAPGNPETDIVATEVEPLDEASMRTWFRSHENTRRVFVFIHGFNTRFDVAVFRMAQLVVDARIDAAPVLFSWPSRGRLLDFKLDHQNATYARSDLAKLLRTAIDSPNVDEITILAHSMGSWLAMEALRQLALQDGAVSPKIDNLLLASPELDIGLFRRQLEEMGPNRPHVTLFVSRNDQALRLSRVISGGMTRLGAIDLTNEAYRSEIAGIDGLTIVDLTETRGADWINHNIYAESPDVVRLIGQRLTQGQVLTDAQASASLPEAAGDFLGAVMATPIVILDSATPPR</sequence>
<keyword evidence="2" id="KW-1185">Reference proteome</keyword>
<proteinExistence type="predicted"/>
<dbReference type="PIRSF" id="PIRSF033909">
    <property type="entry name" value="UCP033909"/>
    <property type="match status" value="1"/>
</dbReference>
<comment type="caution">
    <text evidence="1">The sequence shown here is derived from an EMBL/GenBank/DDBJ whole genome shotgun (WGS) entry which is preliminary data.</text>
</comment>
<organism evidence="1 2">
    <name type="scientific">Acuticoccus sediminis</name>
    <dbReference type="NCBI Taxonomy" id="2184697"/>
    <lineage>
        <taxon>Bacteria</taxon>
        <taxon>Pseudomonadati</taxon>
        <taxon>Pseudomonadota</taxon>
        <taxon>Alphaproteobacteria</taxon>
        <taxon>Hyphomicrobiales</taxon>
        <taxon>Amorphaceae</taxon>
        <taxon>Acuticoccus</taxon>
    </lineage>
</organism>
<protein>
    <submittedName>
        <fullName evidence="1">Esterase</fullName>
    </submittedName>
</protein>
<gene>
    <name evidence="1" type="ORF">DLJ53_11370</name>
</gene>
<dbReference type="PANTHER" id="PTHR36513">
    <property type="entry name" value="ABC TRANSMEMBRANE TYPE-1 DOMAIN-CONTAINING PROTEIN"/>
    <property type="match status" value="1"/>
</dbReference>
<dbReference type="AlphaFoldDB" id="A0A8B2NZJ1"/>
<dbReference type="EMBL" id="QHHQ01000002">
    <property type="protein sequence ID" value="RAI01980.1"/>
    <property type="molecule type" value="Genomic_DNA"/>
</dbReference>
<reference evidence="1 2" key="1">
    <citation type="submission" date="2018-05" db="EMBL/GenBank/DDBJ databases">
        <title>Acuticoccus sediminis sp. nov., isolated from deep-sea sediment of Indian Ocean.</title>
        <authorList>
            <person name="Liu X."/>
            <person name="Lai Q."/>
            <person name="Du Y."/>
            <person name="Sun F."/>
            <person name="Zhang X."/>
            <person name="Wang S."/>
            <person name="Shao Z."/>
        </authorList>
    </citation>
    <scope>NUCLEOTIDE SEQUENCE [LARGE SCALE GENOMIC DNA]</scope>
    <source>
        <strain evidence="1 2">PTG4-2</strain>
    </source>
</reference>
<evidence type="ECO:0000313" key="2">
    <source>
        <dbReference type="Proteomes" id="UP000249590"/>
    </source>
</evidence>
<dbReference type="Pfam" id="PF05990">
    <property type="entry name" value="DUF900"/>
    <property type="match status" value="1"/>
</dbReference>
<dbReference type="Proteomes" id="UP000249590">
    <property type="component" value="Unassembled WGS sequence"/>
</dbReference>
<dbReference type="RefSeq" id="WP_111345236.1">
    <property type="nucleotide sequence ID" value="NZ_QHHQ01000002.1"/>
</dbReference>
<dbReference type="Gene3D" id="3.40.50.1820">
    <property type="entry name" value="alpha/beta hydrolase"/>
    <property type="match status" value="1"/>
</dbReference>
<name>A0A8B2NZJ1_9HYPH</name>
<dbReference type="InterPro" id="IPR010297">
    <property type="entry name" value="DUF900_hydrolase"/>
</dbReference>
<accession>A0A8B2NZJ1</accession>
<dbReference type="OrthoDB" id="9797755at2"/>
<dbReference type="PANTHER" id="PTHR36513:SF1">
    <property type="entry name" value="TRANSMEMBRANE PROTEIN"/>
    <property type="match status" value="1"/>
</dbReference>
<dbReference type="InterPro" id="IPR014586">
    <property type="entry name" value="UCP033909"/>
</dbReference>